<keyword evidence="17" id="KW-0675">Receptor</keyword>
<keyword evidence="14" id="KW-0732">Signal</keyword>
<evidence type="ECO:0000256" key="6">
    <source>
        <dbReference type="ARBA" id="ARBA00023004"/>
    </source>
</evidence>
<keyword evidence="5 11" id="KW-0812">Transmembrane</keyword>
<comment type="subcellular location">
    <subcellularLocation>
        <location evidence="1 11">Cell outer membrane</location>
        <topology evidence="1 11">Multi-pass membrane protein</topology>
    </subcellularLocation>
</comment>
<keyword evidence="6" id="KW-0408">Iron</keyword>
<feature type="signal peptide" evidence="14">
    <location>
        <begin position="1"/>
        <end position="44"/>
    </location>
</feature>
<dbReference type="KEGG" id="dtl:H8F01_08680"/>
<accession>A0A7G8Q8Q8</accession>
<dbReference type="AlphaFoldDB" id="A0A7G8Q8Q8"/>
<keyword evidence="8 12" id="KW-0798">TonB box</keyword>
<keyword evidence="10 11" id="KW-0998">Cell outer membrane</keyword>
<evidence type="ECO:0000313" key="17">
    <source>
        <dbReference type="EMBL" id="QNK03166.1"/>
    </source>
</evidence>
<keyword evidence="4" id="KW-0410">Iron transport</keyword>
<dbReference type="InterPro" id="IPR036942">
    <property type="entry name" value="Beta-barrel_TonB_sf"/>
</dbReference>
<dbReference type="InterPro" id="IPR012910">
    <property type="entry name" value="Plug_dom"/>
</dbReference>
<evidence type="ECO:0000256" key="7">
    <source>
        <dbReference type="ARBA" id="ARBA00023065"/>
    </source>
</evidence>
<keyword evidence="3 11" id="KW-1134">Transmembrane beta strand</keyword>
<evidence type="ECO:0000256" key="12">
    <source>
        <dbReference type="RuleBase" id="RU003357"/>
    </source>
</evidence>
<feature type="region of interest" description="Disordered" evidence="13">
    <location>
        <begin position="49"/>
        <end position="70"/>
    </location>
</feature>
<dbReference type="Gene3D" id="2.40.170.20">
    <property type="entry name" value="TonB-dependent receptor, beta-barrel domain"/>
    <property type="match status" value="1"/>
</dbReference>
<evidence type="ECO:0000256" key="1">
    <source>
        <dbReference type="ARBA" id="ARBA00004571"/>
    </source>
</evidence>
<dbReference type="Pfam" id="PF00593">
    <property type="entry name" value="TonB_dep_Rec_b-barrel"/>
    <property type="match status" value="1"/>
</dbReference>
<dbReference type="GO" id="GO:0006826">
    <property type="term" value="P:iron ion transport"/>
    <property type="evidence" value="ECO:0007669"/>
    <property type="project" value="UniProtKB-KW"/>
</dbReference>
<evidence type="ECO:0000256" key="4">
    <source>
        <dbReference type="ARBA" id="ARBA00022496"/>
    </source>
</evidence>
<evidence type="ECO:0000256" key="13">
    <source>
        <dbReference type="SAM" id="MobiDB-lite"/>
    </source>
</evidence>
<evidence type="ECO:0000256" key="9">
    <source>
        <dbReference type="ARBA" id="ARBA00023136"/>
    </source>
</evidence>
<dbReference type="PROSITE" id="PS52016">
    <property type="entry name" value="TONB_DEPENDENT_REC_3"/>
    <property type="match status" value="1"/>
</dbReference>
<feature type="chain" id="PRO_5029008305" evidence="14">
    <location>
        <begin position="45"/>
        <end position="770"/>
    </location>
</feature>
<dbReference type="GO" id="GO:0009279">
    <property type="term" value="C:cell outer membrane"/>
    <property type="evidence" value="ECO:0007669"/>
    <property type="project" value="UniProtKB-SubCell"/>
</dbReference>
<sequence>MNKLKLKHLAVELGRACRPGRERVLLAVGASFLAASLMSSAVHAQAAQPAGNGAAQDSGQSGGDSKKTKTLSTVTVTAQKRSEALLDVPVPVAVVQPANLVINNTLQLSDYYTQVPGLSYSRGNVAIRGITTGTFGNPTVGVTIDDVPFGSTVANGNGGRVVPDFDPFALQQIEVLRGPQGTLYGAASMGGLIKYETVSPQTSSFGGRVEVDGQSIDHGGTGWGVRGSVNVPLTSNLAVLVSAFERDEPGFIKNTQNDNDKGSHGANGGRISALWLPADNVTVRVSALQQHTYTDNVSNFAGDINRVPTYGDEYSGKQLPNIYDHRDTKFYDAHVDVDFGWGSLTSLTGYSQDSFTHMDDVSPIFGTIAGMVFGVPGLGANIYEPGKTDKFSQEFRLSSNEGNNSKWDWQVGAFFTRENSFSAQSVNPLVPSTMEVVGPPGEFFNSSGPSTYKEYALYGDASYHFTDRFDVQVGGRVSRIEQTYSSLSGGILNGGDSSVSGSSSDHNTTYLITPRYKITDDVMVYGRVATGYRPGGSNAGVIQTSDVPLTYAPDKTTNYELGIKGAYFDHQLVWDASLYYIAWNHVQILETSLVSGMSFTGNAGKAKSQGVENTLTFQPTDSFSITGNLVYNDAVLTQDFPLESAYALSGDRLPYSAKWTGSLSFDKNFPVAAGWTGFTGATFSYVGDRYEDFPSHETFPRVHVPSYSQTDIHGGVMNGPWTFALNVRNLFDRRGFLGGGPKNTLSPKDPRYSWNMIQPRTIGLTAAYKF</sequence>
<comment type="similarity">
    <text evidence="11 12">Belongs to the TonB-dependent receptor family.</text>
</comment>
<dbReference type="Pfam" id="PF07715">
    <property type="entry name" value="Plug"/>
    <property type="match status" value="1"/>
</dbReference>
<protein>
    <submittedName>
        <fullName evidence="17">TonB-dependent receptor</fullName>
    </submittedName>
</protein>
<evidence type="ECO:0000256" key="2">
    <source>
        <dbReference type="ARBA" id="ARBA00022448"/>
    </source>
</evidence>
<evidence type="ECO:0000313" key="18">
    <source>
        <dbReference type="Proteomes" id="UP000515873"/>
    </source>
</evidence>
<organism evidence="17 18">
    <name type="scientific">Dyella telluris</name>
    <dbReference type="NCBI Taxonomy" id="2763498"/>
    <lineage>
        <taxon>Bacteria</taxon>
        <taxon>Pseudomonadati</taxon>
        <taxon>Pseudomonadota</taxon>
        <taxon>Gammaproteobacteria</taxon>
        <taxon>Lysobacterales</taxon>
        <taxon>Rhodanobacteraceae</taxon>
        <taxon>Dyella</taxon>
    </lineage>
</organism>
<gene>
    <name evidence="17" type="ORF">H8F01_08680</name>
</gene>
<evidence type="ECO:0000259" key="15">
    <source>
        <dbReference type="Pfam" id="PF00593"/>
    </source>
</evidence>
<keyword evidence="7" id="KW-0406">Ion transport</keyword>
<dbReference type="RefSeq" id="WP_187058628.1">
    <property type="nucleotide sequence ID" value="NZ_CP060412.1"/>
</dbReference>
<keyword evidence="9 11" id="KW-0472">Membrane</keyword>
<feature type="domain" description="TonB-dependent receptor-like beta-barrel" evidence="15">
    <location>
        <begin position="298"/>
        <end position="730"/>
    </location>
</feature>
<dbReference type="InterPro" id="IPR000531">
    <property type="entry name" value="Beta-barrel_TonB"/>
</dbReference>
<evidence type="ECO:0000256" key="11">
    <source>
        <dbReference type="PROSITE-ProRule" id="PRU01360"/>
    </source>
</evidence>
<dbReference type="PANTHER" id="PTHR32552:SF81">
    <property type="entry name" value="TONB-DEPENDENT OUTER MEMBRANE RECEPTOR"/>
    <property type="match status" value="1"/>
</dbReference>
<evidence type="ECO:0000256" key="3">
    <source>
        <dbReference type="ARBA" id="ARBA00022452"/>
    </source>
</evidence>
<name>A0A7G8Q8Q8_9GAMM</name>
<evidence type="ECO:0000256" key="14">
    <source>
        <dbReference type="SAM" id="SignalP"/>
    </source>
</evidence>
<evidence type="ECO:0000256" key="5">
    <source>
        <dbReference type="ARBA" id="ARBA00022692"/>
    </source>
</evidence>
<dbReference type="SUPFAM" id="SSF56935">
    <property type="entry name" value="Porins"/>
    <property type="match status" value="1"/>
</dbReference>
<proteinExistence type="inferred from homology"/>
<dbReference type="InterPro" id="IPR039426">
    <property type="entry name" value="TonB-dep_rcpt-like"/>
</dbReference>
<dbReference type="EMBL" id="CP060412">
    <property type="protein sequence ID" value="QNK03166.1"/>
    <property type="molecule type" value="Genomic_DNA"/>
</dbReference>
<dbReference type="Proteomes" id="UP000515873">
    <property type="component" value="Chromosome"/>
</dbReference>
<evidence type="ECO:0000256" key="8">
    <source>
        <dbReference type="ARBA" id="ARBA00023077"/>
    </source>
</evidence>
<evidence type="ECO:0000256" key="10">
    <source>
        <dbReference type="ARBA" id="ARBA00023237"/>
    </source>
</evidence>
<feature type="domain" description="TonB-dependent receptor plug" evidence="16">
    <location>
        <begin position="86"/>
        <end position="191"/>
    </location>
</feature>
<evidence type="ECO:0000259" key="16">
    <source>
        <dbReference type="Pfam" id="PF07715"/>
    </source>
</evidence>
<reference evidence="17 18" key="1">
    <citation type="submission" date="2020-08" db="EMBL/GenBank/DDBJ databases">
        <title>Dyella sp. G9 isolated from forest soil.</title>
        <authorList>
            <person name="Fu J."/>
            <person name="Qiu L."/>
        </authorList>
    </citation>
    <scope>NUCLEOTIDE SEQUENCE [LARGE SCALE GENOMIC DNA]</scope>
    <source>
        <strain evidence="17 18">G9</strain>
    </source>
</reference>
<dbReference type="PANTHER" id="PTHR32552">
    <property type="entry name" value="FERRICHROME IRON RECEPTOR-RELATED"/>
    <property type="match status" value="1"/>
</dbReference>
<keyword evidence="18" id="KW-1185">Reference proteome</keyword>
<keyword evidence="2 11" id="KW-0813">Transport</keyword>